<feature type="coiled-coil region" evidence="1">
    <location>
        <begin position="5"/>
        <end position="95"/>
    </location>
</feature>
<dbReference type="Gene3D" id="1.20.5.170">
    <property type="match status" value="1"/>
</dbReference>
<name>A0A2N0NPX8_9GLOM</name>
<gene>
    <name evidence="3" type="ORF">RhiirA5_506897</name>
</gene>
<reference evidence="3 4" key="2">
    <citation type="submission" date="2017-09" db="EMBL/GenBank/DDBJ databases">
        <title>Extensive intraspecific genome diversity in a model arbuscular mycorrhizal fungus.</title>
        <authorList>
            <person name="Chen E.C."/>
            <person name="Morin E."/>
            <person name="Beaudet D."/>
            <person name="Noel J."/>
            <person name="Ndikumana S."/>
            <person name="Charron P."/>
            <person name="St-Onge C."/>
            <person name="Giorgi J."/>
            <person name="Grigoriev I.V."/>
            <person name="Roux C."/>
            <person name="Martin F.M."/>
            <person name="Corradi N."/>
        </authorList>
    </citation>
    <scope>NUCLEOTIDE SEQUENCE [LARGE SCALE GENOMIC DNA]</scope>
    <source>
        <strain evidence="3 4">A5</strain>
    </source>
</reference>
<evidence type="ECO:0000256" key="1">
    <source>
        <dbReference type="SAM" id="Coils"/>
    </source>
</evidence>
<sequence>MSSELELSKQRITELEAENVEIAELRKENAELRKENTDFRMKFANFEAERAELKRRIAETLRMTEEERTRRVAENAKLKARIKELESEFRDRLTKVEQNQSLIDNSSNNTSSNFNLVAEPTVTQHEKPLVNEEMDTSLPEEPIPEVIAKPSVSAFNIPIMDQCDQKSLEDKETDAFLDEEHKKKVSDEIRQRNREKKLLHESANQEASSFSQDISSHGSLGKSEKNGNSVTFRDDRQKIIPAITTSQENNDDDDTELTKSQVIEQELTKELLSSIITAPSISFETTEQISSVTHPSSSSLDTTQNLVLLFQNAIQAGHKVILSWLYYSNSFENKVDEIRHGTGASDKTARSQLYQEMLKHLPATTLGNLRMRTLRAKKIRMLFGEGGVGVDKIKQVTFSVYEISSLTINQIQSVIKNVTSAGRTPEVPNRNQMTSALPIVTDQINSPLISAEVTTSHPQIPITNPTYDQSYFRNKILDQYPNLYREETGCEPWQLSEAVINTSAKPQASDFKPITFEVKPDPELIIKSILKHFTYLKFRNSFRGIDNYNFASPQPWSSPCPICDGIHGNYGLHGSWYCENGNQLPYDPELAKLYSQDKLEYCLTCNTSSNKLKFAIVA</sequence>
<dbReference type="Proteomes" id="UP000232722">
    <property type="component" value="Unassembled WGS sequence"/>
</dbReference>
<evidence type="ECO:0000256" key="2">
    <source>
        <dbReference type="SAM" id="MobiDB-lite"/>
    </source>
</evidence>
<proteinExistence type="predicted"/>
<evidence type="ECO:0000313" key="3">
    <source>
        <dbReference type="EMBL" id="PKB96629.1"/>
    </source>
</evidence>
<dbReference type="VEuPathDB" id="FungiDB:RhiirFUN_007501"/>
<organism evidence="3 4">
    <name type="scientific">Rhizophagus irregularis</name>
    <dbReference type="NCBI Taxonomy" id="588596"/>
    <lineage>
        <taxon>Eukaryota</taxon>
        <taxon>Fungi</taxon>
        <taxon>Fungi incertae sedis</taxon>
        <taxon>Mucoromycota</taxon>
        <taxon>Glomeromycotina</taxon>
        <taxon>Glomeromycetes</taxon>
        <taxon>Glomerales</taxon>
        <taxon>Glomeraceae</taxon>
        <taxon>Rhizophagus</taxon>
    </lineage>
</organism>
<feature type="compositionally biased region" description="Polar residues" evidence="2">
    <location>
        <begin position="202"/>
        <end position="218"/>
    </location>
</feature>
<dbReference type="EMBL" id="LLXJ01003759">
    <property type="protein sequence ID" value="PKB96629.1"/>
    <property type="molecule type" value="Genomic_DNA"/>
</dbReference>
<dbReference type="AlphaFoldDB" id="A0A2N0NPX8"/>
<feature type="compositionally biased region" description="Basic and acidic residues" evidence="2">
    <location>
        <begin position="179"/>
        <end position="200"/>
    </location>
</feature>
<comment type="caution">
    <text evidence="3">The sequence shown here is derived from an EMBL/GenBank/DDBJ whole genome shotgun (WGS) entry which is preliminary data.</text>
</comment>
<feature type="region of interest" description="Disordered" evidence="2">
    <location>
        <begin position="179"/>
        <end position="236"/>
    </location>
</feature>
<evidence type="ECO:0000313" key="4">
    <source>
        <dbReference type="Proteomes" id="UP000232722"/>
    </source>
</evidence>
<reference evidence="3 4" key="1">
    <citation type="submission" date="2016-04" db="EMBL/GenBank/DDBJ databases">
        <title>Genome analyses suggest a sexual origin of heterokaryosis in a supposedly ancient asexual fungus.</title>
        <authorList>
            <person name="Ropars J."/>
            <person name="Sedzielewska K."/>
            <person name="Noel J."/>
            <person name="Charron P."/>
            <person name="Farinelli L."/>
            <person name="Marton T."/>
            <person name="Kruger M."/>
            <person name="Pelin A."/>
            <person name="Brachmann A."/>
            <person name="Corradi N."/>
        </authorList>
    </citation>
    <scope>NUCLEOTIDE SEQUENCE [LARGE SCALE GENOMIC DNA]</scope>
    <source>
        <strain evidence="3 4">A5</strain>
    </source>
</reference>
<dbReference type="VEuPathDB" id="FungiDB:RhiirA1_542569"/>
<keyword evidence="1" id="KW-0175">Coiled coil</keyword>
<dbReference type="VEuPathDB" id="FungiDB:FUN_022869"/>
<dbReference type="VEuPathDB" id="FungiDB:FUN_003018"/>
<protein>
    <submittedName>
        <fullName evidence="3">Uncharacterized protein</fullName>
    </submittedName>
</protein>
<accession>A0A2N0NPX8</accession>